<organism evidence="2 3">
    <name type="scientific">Candidatus Lambdaproteobacteria bacterium RIFOXYD2_FULL_56_26</name>
    <dbReference type="NCBI Taxonomy" id="1817773"/>
    <lineage>
        <taxon>Bacteria</taxon>
        <taxon>Pseudomonadati</taxon>
        <taxon>Pseudomonadota</taxon>
        <taxon>Candidatus Lambdaproteobacteria</taxon>
    </lineage>
</organism>
<feature type="signal peptide" evidence="1">
    <location>
        <begin position="1"/>
        <end position="31"/>
    </location>
</feature>
<dbReference type="AlphaFoldDB" id="A0A1F6H0I9"/>
<dbReference type="Proteomes" id="UP000177583">
    <property type="component" value="Unassembled WGS sequence"/>
</dbReference>
<accession>A0A1F6H0I9</accession>
<feature type="chain" id="PRO_5009524859" description="Cytochrome c domain-containing protein" evidence="1">
    <location>
        <begin position="32"/>
        <end position="423"/>
    </location>
</feature>
<evidence type="ECO:0008006" key="4">
    <source>
        <dbReference type="Google" id="ProtNLM"/>
    </source>
</evidence>
<protein>
    <recommendedName>
        <fullName evidence="4">Cytochrome c domain-containing protein</fullName>
    </recommendedName>
</protein>
<evidence type="ECO:0000256" key="1">
    <source>
        <dbReference type="SAM" id="SignalP"/>
    </source>
</evidence>
<keyword evidence="1" id="KW-0732">Signal</keyword>
<gene>
    <name evidence="2" type="ORF">A2557_13700</name>
</gene>
<evidence type="ECO:0000313" key="3">
    <source>
        <dbReference type="Proteomes" id="UP000177583"/>
    </source>
</evidence>
<proteinExistence type="predicted"/>
<evidence type="ECO:0000313" key="2">
    <source>
        <dbReference type="EMBL" id="OGH03800.1"/>
    </source>
</evidence>
<sequence>MRNHFKKSLSISLAAFGLVAAGAFSANDAQAVPSFARQTGMPCDACHFQGFPSLNAMGRGFRAEGYTMEGSQASIEGENALKLPASLNLSLVTKIRHQSSNGEAAEATDYGQLQWPDEAALLIGGRASANAGFLTEVALFGVAGEADLTDGAVEASSFLSFKVAFLAAKAGDVQLSVIPFQTDALGVAYGFELLNTGAQRSQRPMEERKAMSAAQYLGFDGAATGIALVAAAPNWFVNYSMWGPGAGHLDVKLTGLAGYLRGAYMFDLAGLDTAVGIQMMTGTAKLDSGDHKTDAKVALAGQVIDAQTQGEVAGMPLGIYFSTGSVPKAGDDATTTYYNQGGAAKSATAVAAKLGVGEGWQVYFATNSAKNSSELSDVRNTLGTTYHIAQNIKLEVYQSGFSGDVVGTGDKTSMTTLSLFSGF</sequence>
<name>A0A1F6H0I9_9PROT</name>
<dbReference type="EMBL" id="MFNF01000012">
    <property type="protein sequence ID" value="OGH03800.1"/>
    <property type="molecule type" value="Genomic_DNA"/>
</dbReference>
<comment type="caution">
    <text evidence="2">The sequence shown here is derived from an EMBL/GenBank/DDBJ whole genome shotgun (WGS) entry which is preliminary data.</text>
</comment>
<reference evidence="2 3" key="1">
    <citation type="journal article" date="2016" name="Nat. Commun.">
        <title>Thousands of microbial genomes shed light on interconnected biogeochemical processes in an aquifer system.</title>
        <authorList>
            <person name="Anantharaman K."/>
            <person name="Brown C.T."/>
            <person name="Hug L.A."/>
            <person name="Sharon I."/>
            <person name="Castelle C.J."/>
            <person name="Probst A.J."/>
            <person name="Thomas B.C."/>
            <person name="Singh A."/>
            <person name="Wilkins M.J."/>
            <person name="Karaoz U."/>
            <person name="Brodie E.L."/>
            <person name="Williams K.H."/>
            <person name="Hubbard S.S."/>
            <person name="Banfield J.F."/>
        </authorList>
    </citation>
    <scope>NUCLEOTIDE SEQUENCE [LARGE SCALE GENOMIC DNA]</scope>
</reference>